<dbReference type="GO" id="GO:0005634">
    <property type="term" value="C:nucleus"/>
    <property type="evidence" value="ECO:0007669"/>
    <property type="project" value="UniProtKB-SubCell"/>
</dbReference>
<dbReference type="Pfam" id="PF23380">
    <property type="entry name" value="VIN3_C"/>
    <property type="match status" value="1"/>
</dbReference>
<dbReference type="Gene3D" id="2.60.40.10">
    <property type="entry name" value="Immunoglobulins"/>
    <property type="match status" value="1"/>
</dbReference>
<evidence type="ECO:0000313" key="9">
    <source>
        <dbReference type="Proteomes" id="UP001327560"/>
    </source>
</evidence>
<feature type="compositionally biased region" description="Polar residues" evidence="6">
    <location>
        <begin position="95"/>
        <end position="106"/>
    </location>
</feature>
<dbReference type="PROSITE" id="PS50853">
    <property type="entry name" value="FN3"/>
    <property type="match status" value="1"/>
</dbReference>
<accession>A0AAQ3QEJ3</accession>
<feature type="region of interest" description="Disordered" evidence="6">
    <location>
        <begin position="447"/>
        <end position="481"/>
    </location>
</feature>
<evidence type="ECO:0000256" key="4">
    <source>
        <dbReference type="ARBA" id="ARBA00022833"/>
    </source>
</evidence>
<dbReference type="EMBL" id="CP136894">
    <property type="protein sequence ID" value="WOL06466.1"/>
    <property type="molecule type" value="Genomic_DNA"/>
</dbReference>
<feature type="region of interest" description="Disordered" evidence="6">
    <location>
        <begin position="612"/>
        <end position="641"/>
    </location>
</feature>
<name>A0AAQ3QEJ3_9LILI</name>
<evidence type="ECO:0000256" key="6">
    <source>
        <dbReference type="SAM" id="MobiDB-lite"/>
    </source>
</evidence>
<sequence length="742" mass="82924">MDPPFSGFVLDPSKCSMLSVEEKRELVRELSKWPESAPEKLQTWSRRDLLEILCAEIGKERKYTSLTKQKMIEYILKVVSDKKSGEQAKDRDSTRVSSTPSPQTPSKRQRKNEHPSHLPIVTNNFQSQDVEEALENIRYCQNSACRATLKIEDAFCKRCSCCICHKYDDNKDPSLWLFCATETITQGDSCGLSCHLECALKNEKTGIMKSAQRTRLDGSYCCTYCGKVNDLLGCWKKQLMIAKDARRVDVLSHRISLSHKLLSLTEKYHCLHKIVDTARKKLEDEVGPTDDFSNMARGIVNRLSVGAEVQKLCAQAVELLDSMRSSASSANSLVQQICSVSSSFINFEQISPTSLTVALDLEDNKLSQVIAGFNLWYRKADTPEYPKKPSFSLFKSKRKQLVTELVPNTEYMFKVVAFSNMRELDMWEVGVKMETISLDNSVGLGTESTVSKSHCQSPKTNSSLSNPLEGDESNTNSTACADLNKLPEIDFDDCEKYDFLETEKSPDHAEKDTGHQKSDCKSSVSGAEVVEPQESHGHSHSALDEEPNSTIRAESTNSMENNQASDIPKSENESNNPAVNEMAVVPFRQSDSALPATPCMVETGIGGSERCNKRKPGVNIFENGSRKPDSEPGSSSKKRCGGNFDGLNAKDGSLEGAYEYCVKMIRWLECEGHIESNFRVKFLTWFSLRATFQERRIVSVYVDTLIDDPPSLAGQLMDTFSEAICSKRPPPVPNGFCSKLWH</sequence>
<dbReference type="InterPro" id="IPR036116">
    <property type="entry name" value="FN3_sf"/>
</dbReference>
<dbReference type="Pfam" id="PF07227">
    <property type="entry name" value="PHD_Oberon"/>
    <property type="match status" value="1"/>
</dbReference>
<gene>
    <name evidence="8" type="ORF">Cni_G15200</name>
</gene>
<dbReference type="InterPro" id="IPR056990">
    <property type="entry name" value="VIN3-like_C"/>
</dbReference>
<dbReference type="CDD" id="cd00063">
    <property type="entry name" value="FN3"/>
    <property type="match status" value="1"/>
</dbReference>
<evidence type="ECO:0000256" key="1">
    <source>
        <dbReference type="ARBA" id="ARBA00004123"/>
    </source>
</evidence>
<dbReference type="SUPFAM" id="SSF49265">
    <property type="entry name" value="Fibronectin type III"/>
    <property type="match status" value="1"/>
</dbReference>
<feature type="region of interest" description="Disordered" evidence="6">
    <location>
        <begin position="505"/>
        <end position="577"/>
    </location>
</feature>
<dbReference type="AlphaFoldDB" id="A0AAQ3QEJ3"/>
<dbReference type="InterPro" id="IPR003961">
    <property type="entry name" value="FN3_dom"/>
</dbReference>
<keyword evidence="3" id="KW-0863">Zinc-finger</keyword>
<evidence type="ECO:0000256" key="3">
    <source>
        <dbReference type="ARBA" id="ARBA00022771"/>
    </source>
</evidence>
<dbReference type="InterPro" id="IPR013783">
    <property type="entry name" value="Ig-like_fold"/>
</dbReference>
<feature type="compositionally biased region" description="Basic and acidic residues" evidence="6">
    <location>
        <begin position="85"/>
        <end position="94"/>
    </location>
</feature>
<dbReference type="InterPro" id="IPR032881">
    <property type="entry name" value="Oberon-like_PHD"/>
</dbReference>
<dbReference type="Proteomes" id="UP001327560">
    <property type="component" value="Chromosome 5"/>
</dbReference>
<feature type="domain" description="Fibronectin type-III" evidence="7">
    <location>
        <begin position="340"/>
        <end position="438"/>
    </location>
</feature>
<dbReference type="PANTHER" id="PTHR46286:SF2">
    <property type="entry name" value="VIN3-LIKE PROTEIN 2"/>
    <property type="match status" value="1"/>
</dbReference>
<dbReference type="GO" id="GO:0008270">
    <property type="term" value="F:zinc ion binding"/>
    <property type="evidence" value="ECO:0007669"/>
    <property type="project" value="UniProtKB-KW"/>
</dbReference>
<proteinExistence type="predicted"/>
<feature type="compositionally biased region" description="Basic and acidic residues" evidence="6">
    <location>
        <begin position="505"/>
        <end position="520"/>
    </location>
</feature>
<evidence type="ECO:0000259" key="7">
    <source>
        <dbReference type="PROSITE" id="PS50853"/>
    </source>
</evidence>
<dbReference type="Pfam" id="PF23376">
    <property type="entry name" value="Fn3_VIN3"/>
    <property type="match status" value="1"/>
</dbReference>
<feature type="compositionally biased region" description="Polar residues" evidence="6">
    <location>
        <begin position="548"/>
        <end position="565"/>
    </location>
</feature>
<protein>
    <submittedName>
        <fullName evidence="8">Protein VERNALIZATION INSENSITIVE 3 isoform X1</fullName>
    </submittedName>
</protein>
<keyword evidence="5" id="KW-0539">Nucleus</keyword>
<dbReference type="PANTHER" id="PTHR46286">
    <property type="entry name" value="VIN3-LIKE PROTEIN 2-RELATED"/>
    <property type="match status" value="1"/>
</dbReference>
<dbReference type="GO" id="GO:0040029">
    <property type="term" value="P:epigenetic regulation of gene expression"/>
    <property type="evidence" value="ECO:0007669"/>
    <property type="project" value="InterPro"/>
</dbReference>
<feature type="compositionally biased region" description="Polar residues" evidence="6">
    <location>
        <begin position="447"/>
        <end position="466"/>
    </location>
</feature>
<reference evidence="8 9" key="1">
    <citation type="submission" date="2023-10" db="EMBL/GenBank/DDBJ databases">
        <title>Chromosome-scale genome assembly provides insights into flower coloration mechanisms of Canna indica.</title>
        <authorList>
            <person name="Li C."/>
        </authorList>
    </citation>
    <scope>NUCLEOTIDE SEQUENCE [LARGE SCALE GENOMIC DNA]</scope>
    <source>
        <tissue evidence="8">Flower</tissue>
    </source>
</reference>
<dbReference type="InterPro" id="IPR058585">
    <property type="entry name" value="Fn3_VIN3"/>
</dbReference>
<keyword evidence="2" id="KW-0479">Metal-binding</keyword>
<evidence type="ECO:0000256" key="5">
    <source>
        <dbReference type="ARBA" id="ARBA00023242"/>
    </source>
</evidence>
<keyword evidence="9" id="KW-1185">Reference proteome</keyword>
<evidence type="ECO:0000313" key="8">
    <source>
        <dbReference type="EMBL" id="WOL06466.1"/>
    </source>
</evidence>
<feature type="compositionally biased region" description="Basic and acidic residues" evidence="6">
    <location>
        <begin position="533"/>
        <end position="543"/>
    </location>
</feature>
<dbReference type="GO" id="GO:0010048">
    <property type="term" value="P:vernalization response"/>
    <property type="evidence" value="ECO:0007669"/>
    <property type="project" value="InterPro"/>
</dbReference>
<organism evidence="8 9">
    <name type="scientific">Canna indica</name>
    <name type="common">Indian-shot</name>
    <dbReference type="NCBI Taxonomy" id="4628"/>
    <lineage>
        <taxon>Eukaryota</taxon>
        <taxon>Viridiplantae</taxon>
        <taxon>Streptophyta</taxon>
        <taxon>Embryophyta</taxon>
        <taxon>Tracheophyta</taxon>
        <taxon>Spermatophyta</taxon>
        <taxon>Magnoliopsida</taxon>
        <taxon>Liliopsida</taxon>
        <taxon>Zingiberales</taxon>
        <taxon>Cannaceae</taxon>
        <taxon>Canna</taxon>
    </lineage>
</organism>
<evidence type="ECO:0000256" key="2">
    <source>
        <dbReference type="ARBA" id="ARBA00022723"/>
    </source>
</evidence>
<comment type="subcellular location">
    <subcellularLocation>
        <location evidence="1">Nucleus</location>
    </subcellularLocation>
</comment>
<dbReference type="InterPro" id="IPR044514">
    <property type="entry name" value="VIN3-like"/>
</dbReference>
<feature type="region of interest" description="Disordered" evidence="6">
    <location>
        <begin position="85"/>
        <end position="121"/>
    </location>
</feature>
<dbReference type="CDD" id="cd15521">
    <property type="entry name" value="PHD_VIN3_plant"/>
    <property type="match status" value="1"/>
</dbReference>
<keyword evidence="4" id="KW-0862">Zinc</keyword>